<gene>
    <name evidence="1" type="ORF">GMBLW1_41360</name>
</gene>
<evidence type="ECO:0000313" key="2">
    <source>
        <dbReference type="Proteomes" id="UP000464378"/>
    </source>
</evidence>
<reference evidence="1" key="1">
    <citation type="submission" date="2019-04" db="EMBL/GenBank/DDBJ databases">
        <authorList>
            <consortium name="Science for Life Laboratories"/>
        </authorList>
    </citation>
    <scope>NUCLEOTIDE SEQUENCE</scope>
    <source>
        <strain evidence="1">MBLW1</strain>
    </source>
</reference>
<keyword evidence="2" id="KW-1185">Reference proteome</keyword>
<protein>
    <submittedName>
        <fullName evidence="1">Uncharacterized protein</fullName>
    </submittedName>
</protein>
<dbReference type="EMBL" id="LR593887">
    <property type="protein sequence ID" value="VTS07470.1"/>
    <property type="molecule type" value="Genomic_DNA"/>
</dbReference>
<proteinExistence type="predicted"/>
<sequence length="153" mass="17599">MWYRVFAASPEMIAPVRLLEHLAEQGLTVQGHFRGDDLGWTGCQLILPGNEQAPIPLDRYLTKEDDIRDDLNSWAAFLETQDFSPNHGMLMERVIQTQQLFTIRRPIDHADEVTLDRVCETLMRFLAAKLEGIYQIDSKGFFDADGNLLLQEY</sequence>
<dbReference type="AlphaFoldDB" id="A0A6C2YUM5"/>
<name>A0A6C2YUM5_9BACT</name>
<evidence type="ECO:0000313" key="1">
    <source>
        <dbReference type="EMBL" id="VIP05057.1"/>
    </source>
</evidence>
<dbReference type="InParanoid" id="A0A6C2YUM5"/>
<accession>A0A6C2YUM5</accession>
<dbReference type="Proteomes" id="UP000464378">
    <property type="component" value="Chromosome"/>
</dbReference>
<organism evidence="1">
    <name type="scientific">Tuwongella immobilis</name>
    <dbReference type="NCBI Taxonomy" id="692036"/>
    <lineage>
        <taxon>Bacteria</taxon>
        <taxon>Pseudomonadati</taxon>
        <taxon>Planctomycetota</taxon>
        <taxon>Planctomycetia</taxon>
        <taxon>Gemmatales</taxon>
        <taxon>Gemmataceae</taxon>
        <taxon>Tuwongella</taxon>
    </lineage>
</organism>
<dbReference type="RefSeq" id="WP_162660062.1">
    <property type="nucleotide sequence ID" value="NZ_LR593887.1"/>
</dbReference>
<dbReference type="EMBL" id="LR586016">
    <property type="protein sequence ID" value="VIP05057.1"/>
    <property type="molecule type" value="Genomic_DNA"/>
</dbReference>
<dbReference type="KEGG" id="tim:GMBLW1_41360"/>